<protein>
    <submittedName>
        <fullName evidence="1">Uncharacterized protein</fullName>
    </submittedName>
</protein>
<sequence length="179" mass="20439">MLLSRTQLTKKLQPSKKKAWKSFSNTLKSKVHNLKIPKAINTTIQRLVSSLHSLASFLPLNSKPRRALTRSYSTSYCQVHLKNFAAIRIDELFANKSGYMQGKPSSGKGKEVIREKESPKESSSNIDTIEDAWKVVVARSPALQVDEKAEEFINKFRRDMKLQKEMSLLEFQQRLARSA</sequence>
<dbReference type="Proteomes" id="UP000828941">
    <property type="component" value="Chromosome 5"/>
</dbReference>
<evidence type="ECO:0000313" key="2">
    <source>
        <dbReference type="Proteomes" id="UP000828941"/>
    </source>
</evidence>
<proteinExistence type="predicted"/>
<name>A0ACB9PAM2_BAUVA</name>
<evidence type="ECO:0000313" key="1">
    <source>
        <dbReference type="EMBL" id="KAI4345790.1"/>
    </source>
</evidence>
<accession>A0ACB9PAM2</accession>
<organism evidence="1 2">
    <name type="scientific">Bauhinia variegata</name>
    <name type="common">Purple orchid tree</name>
    <name type="synonym">Phanera variegata</name>
    <dbReference type="NCBI Taxonomy" id="167791"/>
    <lineage>
        <taxon>Eukaryota</taxon>
        <taxon>Viridiplantae</taxon>
        <taxon>Streptophyta</taxon>
        <taxon>Embryophyta</taxon>
        <taxon>Tracheophyta</taxon>
        <taxon>Spermatophyta</taxon>
        <taxon>Magnoliopsida</taxon>
        <taxon>eudicotyledons</taxon>
        <taxon>Gunneridae</taxon>
        <taxon>Pentapetalae</taxon>
        <taxon>rosids</taxon>
        <taxon>fabids</taxon>
        <taxon>Fabales</taxon>
        <taxon>Fabaceae</taxon>
        <taxon>Cercidoideae</taxon>
        <taxon>Cercideae</taxon>
        <taxon>Bauhiniinae</taxon>
        <taxon>Bauhinia</taxon>
    </lineage>
</organism>
<comment type="caution">
    <text evidence="1">The sequence shown here is derived from an EMBL/GenBank/DDBJ whole genome shotgun (WGS) entry which is preliminary data.</text>
</comment>
<gene>
    <name evidence="1" type="ORF">L6164_012884</name>
</gene>
<dbReference type="EMBL" id="CM039430">
    <property type="protein sequence ID" value="KAI4345790.1"/>
    <property type="molecule type" value="Genomic_DNA"/>
</dbReference>
<keyword evidence="2" id="KW-1185">Reference proteome</keyword>
<reference evidence="1 2" key="1">
    <citation type="journal article" date="2022" name="DNA Res.">
        <title>Chromosomal-level genome assembly of the orchid tree Bauhinia variegata (Leguminosae; Cercidoideae) supports the allotetraploid origin hypothesis of Bauhinia.</title>
        <authorList>
            <person name="Zhong Y."/>
            <person name="Chen Y."/>
            <person name="Zheng D."/>
            <person name="Pang J."/>
            <person name="Liu Y."/>
            <person name="Luo S."/>
            <person name="Meng S."/>
            <person name="Qian L."/>
            <person name="Wei D."/>
            <person name="Dai S."/>
            <person name="Zhou R."/>
        </authorList>
    </citation>
    <scope>NUCLEOTIDE SEQUENCE [LARGE SCALE GENOMIC DNA]</scope>
    <source>
        <strain evidence="1">BV-YZ2020</strain>
    </source>
</reference>